<protein>
    <submittedName>
        <fullName evidence="4">HD domain-containing protein</fullName>
    </submittedName>
</protein>
<dbReference type="SMART" id="SM00471">
    <property type="entry name" value="HDc"/>
    <property type="match status" value="1"/>
</dbReference>
<proteinExistence type="predicted"/>
<evidence type="ECO:0000313" key="4">
    <source>
        <dbReference type="EMBL" id="QAV21236.1"/>
    </source>
</evidence>
<dbReference type="RefSeq" id="WP_042234896.1">
    <property type="nucleotide sequence ID" value="NZ_CP026520.1"/>
</dbReference>
<organism evidence="4 5">
    <name type="scientific">Paenibacillus chitinolyticus</name>
    <dbReference type="NCBI Taxonomy" id="79263"/>
    <lineage>
        <taxon>Bacteria</taxon>
        <taxon>Bacillati</taxon>
        <taxon>Bacillota</taxon>
        <taxon>Bacilli</taxon>
        <taxon>Bacillales</taxon>
        <taxon>Paenibacillaceae</taxon>
        <taxon>Paenibacillus</taxon>
    </lineage>
</organism>
<dbReference type="InterPro" id="IPR003607">
    <property type="entry name" value="HD/PDEase_dom"/>
</dbReference>
<evidence type="ECO:0000313" key="3">
    <source>
        <dbReference type="EMBL" id="MCY9595286.1"/>
    </source>
</evidence>
<dbReference type="PANTHER" id="PTHR43155">
    <property type="entry name" value="CYCLIC DI-GMP PHOSPHODIESTERASE PA4108-RELATED"/>
    <property type="match status" value="1"/>
</dbReference>
<dbReference type="GeneID" id="95378568"/>
<dbReference type="PANTHER" id="PTHR43155:SF2">
    <property type="entry name" value="CYCLIC DI-GMP PHOSPHODIESTERASE PA4108"/>
    <property type="match status" value="1"/>
</dbReference>
<evidence type="ECO:0000313" key="6">
    <source>
        <dbReference type="Proteomes" id="UP001527202"/>
    </source>
</evidence>
<dbReference type="PROSITE" id="PS51831">
    <property type="entry name" value="HD"/>
    <property type="match status" value="1"/>
</dbReference>
<sequence length="343" mass="38509">MKYVPIDSIEPGQYLGKTIFTASGAVMLAEGVQLTVYMINTLRRIGVSMLYIQDQETSDIEIPEVVSEETKRIVIRQMLDTFDSIRSGKDFNTRHMSKNVDTLLDEILKNKDVLIQLTDIRTKDNDMYLHALNVCMISTLIGINMNLNPQQLKELAIGALLHDVGKLDAITDDESKDDRLHHTWRGFEALKAKREYSLLIAHVAFQHHETPDGLGEPRRLLGEQIHLYAKIVSAANTYDNLLQGSGLNAGLLPHVAIEHMMAMAGTKLDRDILIHFLRTVSVYPTGISVRLSTRETGVVVGQHRGLPGRPVVRIIKQDGGKEYDVKEMDLAKHTTLFIEHVLA</sequence>
<name>A0A410X3P9_9BACL</name>
<reference evidence="4 5" key="1">
    <citation type="submission" date="2018-01" db="EMBL/GenBank/DDBJ databases">
        <title>The whole genome sequencing and assembly of Paenibacillus chitinolyticus KCCM 41400 strain.</title>
        <authorList>
            <person name="Kim J.-Y."/>
            <person name="Park M.-K."/>
            <person name="Lee Y.-J."/>
            <person name="Yi H."/>
            <person name="Bahn Y.-S."/>
            <person name="Kim J.F."/>
            <person name="Lee D.-W."/>
        </authorList>
    </citation>
    <scope>NUCLEOTIDE SEQUENCE [LARGE SCALE GENOMIC DNA]</scope>
    <source>
        <strain evidence="4 5">KCCM 41400</strain>
    </source>
</reference>
<evidence type="ECO:0000313" key="5">
    <source>
        <dbReference type="Proteomes" id="UP000288943"/>
    </source>
</evidence>
<dbReference type="SUPFAM" id="SSF109604">
    <property type="entry name" value="HD-domain/PDEase-like"/>
    <property type="match status" value="1"/>
</dbReference>
<feature type="domain" description="HD-GYP" evidence="2">
    <location>
        <begin position="105"/>
        <end position="292"/>
    </location>
</feature>
<reference evidence="3 6" key="2">
    <citation type="submission" date="2022-05" db="EMBL/GenBank/DDBJ databases">
        <title>Genome Sequencing of Bee-Associated Microbes.</title>
        <authorList>
            <person name="Dunlap C."/>
        </authorList>
    </citation>
    <scope>NUCLEOTIDE SEQUENCE [LARGE SCALE GENOMIC DNA]</scope>
    <source>
        <strain evidence="3 6">NRRL B-23120</strain>
    </source>
</reference>
<dbReference type="Proteomes" id="UP000288943">
    <property type="component" value="Chromosome"/>
</dbReference>
<dbReference type="AlphaFoldDB" id="A0A410X3P9"/>
<dbReference type="Gene3D" id="1.10.3210.10">
    <property type="entry name" value="Hypothetical protein af1432"/>
    <property type="match status" value="1"/>
</dbReference>
<evidence type="ECO:0000259" key="1">
    <source>
        <dbReference type="PROSITE" id="PS51831"/>
    </source>
</evidence>
<dbReference type="EMBL" id="CP026520">
    <property type="protein sequence ID" value="QAV21236.1"/>
    <property type="molecule type" value="Genomic_DNA"/>
</dbReference>
<dbReference type="Pfam" id="PF13487">
    <property type="entry name" value="HD_5"/>
    <property type="match status" value="1"/>
</dbReference>
<evidence type="ECO:0000259" key="2">
    <source>
        <dbReference type="PROSITE" id="PS51832"/>
    </source>
</evidence>
<dbReference type="InterPro" id="IPR037522">
    <property type="entry name" value="HD_GYP_dom"/>
</dbReference>
<dbReference type="InterPro" id="IPR006674">
    <property type="entry name" value="HD_domain"/>
</dbReference>
<gene>
    <name evidence="3" type="ORF">M5X16_05805</name>
    <name evidence="4" type="ORF">PC41400_27650</name>
</gene>
<dbReference type="EMBL" id="JAMDMJ010000007">
    <property type="protein sequence ID" value="MCY9595286.1"/>
    <property type="molecule type" value="Genomic_DNA"/>
</dbReference>
<dbReference type="KEGG" id="pchi:PC41400_27650"/>
<keyword evidence="6" id="KW-1185">Reference proteome</keyword>
<dbReference type="Proteomes" id="UP001527202">
    <property type="component" value="Unassembled WGS sequence"/>
</dbReference>
<dbReference type="OrthoDB" id="9759601at2"/>
<accession>A0A410X3P9</accession>
<dbReference type="PROSITE" id="PS51832">
    <property type="entry name" value="HD_GYP"/>
    <property type="match status" value="1"/>
</dbReference>
<dbReference type="CDD" id="cd00077">
    <property type="entry name" value="HDc"/>
    <property type="match status" value="1"/>
</dbReference>
<feature type="domain" description="HD" evidence="1">
    <location>
        <begin position="127"/>
        <end position="241"/>
    </location>
</feature>